<evidence type="ECO:0000256" key="1">
    <source>
        <dbReference type="ARBA" id="ARBA00009574"/>
    </source>
</evidence>
<evidence type="ECO:0000256" key="5">
    <source>
        <dbReference type="SAM" id="MobiDB-lite"/>
    </source>
</evidence>
<proteinExistence type="inferred from homology"/>
<name>A0ABR2XUK6_9PEZI</name>
<accession>A0ABR2XUK6</accession>
<evidence type="ECO:0000256" key="3">
    <source>
        <dbReference type="ARBA" id="ARBA00023054"/>
    </source>
</evidence>
<dbReference type="Pfam" id="PF10186">
    <property type="entry name" value="ATG14"/>
    <property type="match status" value="1"/>
</dbReference>
<reference evidence="6 7" key="1">
    <citation type="submission" date="2024-02" db="EMBL/GenBank/DDBJ databases">
        <title>First draft genome assembly of two strains of Seiridium cardinale.</title>
        <authorList>
            <person name="Emiliani G."/>
            <person name="Scali E."/>
        </authorList>
    </citation>
    <scope>NUCLEOTIDE SEQUENCE [LARGE SCALE GENOMIC DNA]</scope>
    <source>
        <strain evidence="6 7">BM-138-000479</strain>
    </source>
</reference>
<comment type="caution">
    <text evidence="6">The sequence shown here is derived from an EMBL/GenBank/DDBJ whole genome shotgun (WGS) entry which is preliminary data.</text>
</comment>
<comment type="similarity">
    <text evidence="1">Belongs to the ATG14 family.</text>
</comment>
<evidence type="ECO:0000313" key="6">
    <source>
        <dbReference type="EMBL" id="KAK9777495.1"/>
    </source>
</evidence>
<feature type="region of interest" description="Disordered" evidence="5">
    <location>
        <begin position="360"/>
        <end position="391"/>
    </location>
</feature>
<keyword evidence="7" id="KW-1185">Reference proteome</keyword>
<dbReference type="PANTHER" id="PTHR15157:SF13">
    <property type="entry name" value="AUTOPHAGY-RELATED PROTEIN 14"/>
    <property type="match status" value="1"/>
</dbReference>
<organism evidence="6 7">
    <name type="scientific">Seiridium cardinale</name>
    <dbReference type="NCBI Taxonomy" id="138064"/>
    <lineage>
        <taxon>Eukaryota</taxon>
        <taxon>Fungi</taxon>
        <taxon>Dikarya</taxon>
        <taxon>Ascomycota</taxon>
        <taxon>Pezizomycotina</taxon>
        <taxon>Sordariomycetes</taxon>
        <taxon>Xylariomycetidae</taxon>
        <taxon>Amphisphaeriales</taxon>
        <taxon>Sporocadaceae</taxon>
        <taxon>Seiridium</taxon>
    </lineage>
</organism>
<dbReference type="InterPro" id="IPR018791">
    <property type="entry name" value="UV_resistance/autophagy_Atg14"/>
</dbReference>
<feature type="coiled-coil region" evidence="4">
    <location>
        <begin position="85"/>
        <end position="119"/>
    </location>
</feature>
<evidence type="ECO:0000256" key="2">
    <source>
        <dbReference type="ARBA" id="ARBA00013807"/>
    </source>
</evidence>
<evidence type="ECO:0000256" key="4">
    <source>
        <dbReference type="SAM" id="Coils"/>
    </source>
</evidence>
<feature type="compositionally biased region" description="Polar residues" evidence="5">
    <location>
        <begin position="360"/>
        <end position="379"/>
    </location>
</feature>
<gene>
    <name evidence="6" type="ORF">SCAR479_05888</name>
</gene>
<dbReference type="EMBL" id="JARVKM010000021">
    <property type="protein sequence ID" value="KAK9777495.1"/>
    <property type="molecule type" value="Genomic_DNA"/>
</dbReference>
<evidence type="ECO:0000313" key="7">
    <source>
        <dbReference type="Proteomes" id="UP001465668"/>
    </source>
</evidence>
<sequence>MDSKPGNVICEICRRRHHPQKLPFFCAMDARNALYEGRFANANAMMEVEELEQRVAALLNVHDSSQAPVASNPSPAYVEKCASDEQKAKDRTEQIMAAADKLQQEVDAARRDIEERRAAIARRKTDLASASQGIAARRNRELEETKTSVRKLKYHWDREHEATAQYRAALCAEVAKLYRLQRVRRGTPVRFEYKIGGLEVVDLHHLNSMHPEHISASLGHIAHLLWLASHYLALRLPAEITLPHNDYPRATIFSLSSSYHHGQVGFPGASPLPVDALDRQYGHVPHPRPLFLDKPLSSFSKDESNNYTAFLEGVCLLAYNIVWLCRTQGIPVGDNGSSFEDFTFMGRNLYNLLNGSSLQRNQPGQPLINANASSPNRAKTGSGDAENDDITKAAPKMGHWSHGTAHTSLNSAEGQDFTRSFKLPNPIKLADKLKARLAQDAPVPEWELIEDDDFAPNDLDDGVLVGGTPQSKVRNPRYGLESYMSVNTVRSNGSGDARASLAAVSGASAREKDKGSNGWTKIKPR</sequence>
<protein>
    <recommendedName>
        <fullName evidence="2">Autophagy-related protein 14</fullName>
    </recommendedName>
</protein>
<dbReference type="PANTHER" id="PTHR15157">
    <property type="entry name" value="UV RADIATION RESISTANCE-ASSOCIATED GENE PROTEIN"/>
    <property type="match status" value="1"/>
</dbReference>
<dbReference type="Proteomes" id="UP001465668">
    <property type="component" value="Unassembled WGS sequence"/>
</dbReference>
<keyword evidence="3 4" id="KW-0175">Coiled coil</keyword>
<feature type="region of interest" description="Disordered" evidence="5">
    <location>
        <begin position="503"/>
        <end position="525"/>
    </location>
</feature>